<evidence type="ECO:0000256" key="1">
    <source>
        <dbReference type="SAM" id="MobiDB-lite"/>
    </source>
</evidence>
<dbReference type="Pfam" id="PF09860">
    <property type="entry name" value="DUF2087"/>
    <property type="match status" value="1"/>
</dbReference>
<dbReference type="Proteomes" id="UP000693672">
    <property type="component" value="Unassembled WGS sequence"/>
</dbReference>
<evidence type="ECO:0000313" key="3">
    <source>
        <dbReference type="EMBL" id="CAG7618407.1"/>
    </source>
</evidence>
<evidence type="ECO:0000259" key="2">
    <source>
        <dbReference type="Pfam" id="PF09860"/>
    </source>
</evidence>
<dbReference type="InterPro" id="IPR018656">
    <property type="entry name" value="DUF2087"/>
</dbReference>
<dbReference type="CDD" id="cd10451">
    <property type="entry name" value="GIY-YIG_LuxR_like"/>
    <property type="match status" value="1"/>
</dbReference>
<gene>
    <name evidence="3" type="ORF">PAESOLCIP111_02112</name>
</gene>
<protein>
    <recommendedName>
        <fullName evidence="2">DUF2087 domain-containing protein</fullName>
    </recommendedName>
</protein>
<dbReference type="RefSeq" id="WP_218092028.1">
    <property type="nucleotide sequence ID" value="NZ_CAJVAS010000007.1"/>
</dbReference>
<comment type="caution">
    <text evidence="3">The sequence shown here is derived from an EMBL/GenBank/DDBJ whole genome shotgun (WGS) entry which is preliminary data.</text>
</comment>
<name>A0A916NIQ5_9BACL</name>
<proteinExistence type="predicted"/>
<dbReference type="EMBL" id="CAJVAS010000007">
    <property type="protein sequence ID" value="CAG7618407.1"/>
    <property type="molecule type" value="Genomic_DNA"/>
</dbReference>
<accession>A0A916NIQ5</accession>
<reference evidence="3" key="1">
    <citation type="submission" date="2021-06" db="EMBL/GenBank/DDBJ databases">
        <authorList>
            <person name="Criscuolo A."/>
        </authorList>
    </citation>
    <scope>NUCLEOTIDE SEQUENCE</scope>
    <source>
        <strain evidence="3">CIP111600</strain>
    </source>
</reference>
<feature type="compositionally biased region" description="Basic and acidic residues" evidence="1">
    <location>
        <begin position="179"/>
        <end position="196"/>
    </location>
</feature>
<keyword evidence="4" id="KW-1185">Reference proteome</keyword>
<sequence length="404" mass="45372">MHEQHTDLLFSATMEELKRGYGWNGEIGRYVCLVCGLETEQGIIYAAPDGTGYRDAEKRMKDHIADEHGSMFDYLLTLDKKKTGLSELQRQLLQLFHEGVSDADIVRRTGAGSASTIRNHRFVLREKEKQAKLFLALMELLQEKADAETDRAAKSKPGKGQPQLREALPGHAPAEAPDEPLRQWPSKESKRKEITESLQRRFERGTVYTEPEVNAILERAWPDYAVLRRYMVEYGYLQREDDGSAYWLPDEGGASSLAGAERLNDLGGMDQGDEAIGPDPGKERRKALVAAYEEKEKAGGVFLLRNKRNGKIGVGSHPNIEGAVNRIKFELSIGRHRDASLQHDWNADGEAGFEFEVLEKLDGPASGMPEGRKTLARMEEAWLEKLQPYGERGYNGTADNKQKL</sequence>
<organism evidence="3 4">
    <name type="scientific">Paenibacillus solanacearum</name>
    <dbReference type="NCBI Taxonomy" id="2048548"/>
    <lineage>
        <taxon>Bacteria</taxon>
        <taxon>Bacillati</taxon>
        <taxon>Bacillota</taxon>
        <taxon>Bacilli</taxon>
        <taxon>Bacillales</taxon>
        <taxon>Paenibacillaceae</taxon>
        <taxon>Paenibacillus</taxon>
    </lineage>
</organism>
<feature type="region of interest" description="Disordered" evidence="1">
    <location>
        <begin position="147"/>
        <end position="196"/>
    </location>
</feature>
<feature type="domain" description="DUF2087" evidence="2">
    <location>
        <begin position="181"/>
        <end position="248"/>
    </location>
</feature>
<evidence type="ECO:0000313" key="4">
    <source>
        <dbReference type="Proteomes" id="UP000693672"/>
    </source>
</evidence>
<dbReference type="AlphaFoldDB" id="A0A916NIQ5"/>